<evidence type="ECO:0000256" key="9">
    <source>
        <dbReference type="ARBA" id="ARBA00023098"/>
    </source>
</evidence>
<dbReference type="OrthoDB" id="6510177at2759"/>
<keyword evidence="5 15" id="KW-0812">Transmembrane</keyword>
<dbReference type="InterPro" id="IPR032190">
    <property type="entry name" value="NPC1_N"/>
</dbReference>
<keyword evidence="10 15" id="KW-0472">Membrane</keyword>
<keyword evidence="14" id="KW-0753">Steroid metabolism</keyword>
<dbReference type="GO" id="GO:0032934">
    <property type="term" value="F:sterol binding"/>
    <property type="evidence" value="ECO:0007669"/>
    <property type="project" value="TreeGrafter"/>
</dbReference>
<evidence type="ECO:0000256" key="13">
    <source>
        <dbReference type="ARBA" id="ARBA00023180"/>
    </source>
</evidence>
<dbReference type="Gene3D" id="1.20.1640.10">
    <property type="entry name" value="Multidrug efflux transporter AcrB transmembrane domain"/>
    <property type="match status" value="2"/>
</dbReference>
<keyword evidence="12" id="KW-1207">Sterol metabolism</keyword>
<accession>F4PV61</accession>
<dbReference type="GeneID" id="14873878"/>
<dbReference type="Pfam" id="PF16414">
    <property type="entry name" value="NPC1_N"/>
    <property type="match status" value="1"/>
</dbReference>
<feature type="transmembrane region" description="Helical" evidence="15">
    <location>
        <begin position="779"/>
        <end position="802"/>
    </location>
</feature>
<feature type="transmembrane region" description="Helical" evidence="15">
    <location>
        <begin position="823"/>
        <end position="844"/>
    </location>
</feature>
<keyword evidence="9" id="KW-0443">Lipid metabolism</keyword>
<dbReference type="FunFam" id="1.20.1640.10:FF:000008">
    <property type="entry name" value="NPC intracellular cholesterol transporter 1"/>
    <property type="match status" value="1"/>
</dbReference>
<dbReference type="OMA" id="WWFDVES"/>
<feature type="transmembrane region" description="Helical" evidence="15">
    <location>
        <begin position="1335"/>
        <end position="1358"/>
    </location>
</feature>
<evidence type="ECO:0000256" key="15">
    <source>
        <dbReference type="SAM" id="Phobius"/>
    </source>
</evidence>
<dbReference type="Proteomes" id="UP000007797">
    <property type="component" value="Unassembled WGS sequence"/>
</dbReference>
<reference evidence="19" key="1">
    <citation type="journal article" date="2011" name="Genome Res.">
        <title>Phylogeny-wide analysis of social amoeba genomes highlights ancient origins for complex intercellular communication.</title>
        <authorList>
            <person name="Heidel A.J."/>
            <person name="Lawal H.M."/>
            <person name="Felder M."/>
            <person name="Schilde C."/>
            <person name="Helps N.R."/>
            <person name="Tunggal B."/>
            <person name="Rivero F."/>
            <person name="John U."/>
            <person name="Schleicher M."/>
            <person name="Eichinger L."/>
            <person name="Platzer M."/>
            <person name="Noegel A.A."/>
            <person name="Schaap P."/>
            <person name="Gloeckner G."/>
        </authorList>
    </citation>
    <scope>NUCLEOTIDE SEQUENCE [LARGE SCALE GENOMIC DNA]</scope>
    <source>
        <strain evidence="19">SH3</strain>
    </source>
</reference>
<evidence type="ECO:0000256" key="3">
    <source>
        <dbReference type="ARBA" id="ARBA00022448"/>
    </source>
</evidence>
<feature type="transmembrane region" description="Helical" evidence="15">
    <location>
        <begin position="704"/>
        <end position="722"/>
    </location>
</feature>
<keyword evidence="3" id="KW-0813">Transport</keyword>
<keyword evidence="7 15" id="KW-1133">Transmembrane helix</keyword>
<dbReference type="GO" id="GO:0015918">
    <property type="term" value="P:sterol transport"/>
    <property type="evidence" value="ECO:0007669"/>
    <property type="project" value="TreeGrafter"/>
</dbReference>
<evidence type="ECO:0000256" key="6">
    <source>
        <dbReference type="ARBA" id="ARBA00022729"/>
    </source>
</evidence>
<keyword evidence="6 16" id="KW-0732">Signal</keyword>
<keyword evidence="8" id="KW-0445">Lipid transport</keyword>
<dbReference type="NCBIfam" id="TIGR00917">
    <property type="entry name" value="2A060601"/>
    <property type="match status" value="1"/>
</dbReference>
<dbReference type="GO" id="GO:0012505">
    <property type="term" value="C:endomembrane system"/>
    <property type="evidence" value="ECO:0007669"/>
    <property type="project" value="UniProtKB-SubCell"/>
</dbReference>
<dbReference type="RefSeq" id="XP_004359820.1">
    <property type="nucleotide sequence ID" value="XM_004359763.1"/>
</dbReference>
<dbReference type="InterPro" id="IPR000731">
    <property type="entry name" value="SSD"/>
</dbReference>
<evidence type="ECO:0000256" key="16">
    <source>
        <dbReference type="SAM" id="SignalP"/>
    </source>
</evidence>
<evidence type="ECO:0000313" key="18">
    <source>
        <dbReference type="EMBL" id="EGG21969.1"/>
    </source>
</evidence>
<feature type="transmembrane region" description="Helical" evidence="15">
    <location>
        <begin position="1231"/>
        <end position="1251"/>
    </location>
</feature>
<feature type="transmembrane region" description="Helical" evidence="15">
    <location>
        <begin position="1204"/>
        <end position="1224"/>
    </location>
</feature>
<feature type="domain" description="SSD" evidence="17">
    <location>
        <begin position="703"/>
        <end position="881"/>
    </location>
</feature>
<proteinExistence type="inferred from homology"/>
<gene>
    <name evidence="18" type="ORF">DFA_01855</name>
</gene>
<organism evidence="18 19">
    <name type="scientific">Cavenderia fasciculata</name>
    <name type="common">Slime mold</name>
    <name type="synonym">Dictyostelium fasciculatum</name>
    <dbReference type="NCBI Taxonomy" id="261658"/>
    <lineage>
        <taxon>Eukaryota</taxon>
        <taxon>Amoebozoa</taxon>
        <taxon>Evosea</taxon>
        <taxon>Eumycetozoa</taxon>
        <taxon>Dictyostelia</taxon>
        <taxon>Acytosteliales</taxon>
        <taxon>Cavenderiaceae</taxon>
        <taxon>Cavenderia</taxon>
    </lineage>
</organism>
<comment type="similarity">
    <text evidence="2">Belongs to the patched family.</text>
</comment>
<protein>
    <submittedName>
        <fullName evidence="18">Niemann-Pick C type protein</fullName>
    </submittedName>
</protein>
<evidence type="ECO:0000256" key="1">
    <source>
        <dbReference type="ARBA" id="ARBA00004127"/>
    </source>
</evidence>
<evidence type="ECO:0000256" key="2">
    <source>
        <dbReference type="ARBA" id="ARBA00005585"/>
    </source>
</evidence>
<dbReference type="PANTHER" id="PTHR45727:SF2">
    <property type="entry name" value="NPC INTRACELLULAR CHOLESTEROL TRANSPORTER 1"/>
    <property type="match status" value="1"/>
</dbReference>
<feature type="chain" id="PRO_5003320356" evidence="16">
    <location>
        <begin position="24"/>
        <end position="1379"/>
    </location>
</feature>
<evidence type="ECO:0000256" key="8">
    <source>
        <dbReference type="ARBA" id="ARBA00023055"/>
    </source>
</evidence>
<dbReference type="PANTHER" id="PTHR45727">
    <property type="entry name" value="NPC INTRACELLULAR CHOLESTEROL TRANSPORTER 1"/>
    <property type="match status" value="1"/>
</dbReference>
<feature type="signal peptide" evidence="16">
    <location>
        <begin position="1"/>
        <end position="23"/>
    </location>
</feature>
<comment type="subcellular location">
    <subcellularLocation>
        <location evidence="1">Endomembrane system</location>
        <topology evidence="1">Multi-pass membrane protein</topology>
    </subcellularLocation>
</comment>
<keyword evidence="19" id="KW-1185">Reference proteome</keyword>
<sequence length="1379" mass="151907">MKIQPLFVVVLGIITYMMIVVHGGKPLPTPSDIHVDMTLSATSSVLSYNTTTGCSMAGVVLQGAFNSNFSITTAKTFQPSPVAGGMPTGVCPSHLEYNENSCCDQEQFGILSAQMQTANTIFGRCPACMNNLWDLWCASGCSPYQSQFMIVDKTAPYMYNHVNYTKVAFATYILDPVYAEGIYNSCRDVIANGNVPFAAQYPSYQTFFNDFFGGNNPQFGINFIFDPVNGYSSNVAVQNCSESCSCTSCRDLCSFPGEYGDFRMINESIIPNTYLFDKQVPILSVWLLFGYYLFLLTLFTTISIWLIRKILQRKRRYVAIGLVLIVFIYISAIFLPVISGIVPTSSDTCNYQMPHGQDWACALVITSFSYSLAVLGLMALSSTVLYLKYRSEQQRIHYQNQLNNQIPSNGSIYSSRLGDKKGGYPSPLLTSQESRFKDIGMDDPSLVQKAFFLLGRLVSRYPLVTIAACLVFTGVCSIGIRFLVIEEDPVKLWVSPTSRSAVEKEYFDSNFGAFYRIEQLILTPVDPNVTIVGNNQTLIAELARLEIQLMNLSAVYENETLVLSDLCFQPTHRGCLVESITGIWQRNLALIGQSSSAFQTQLKGCLGNPLNTNCMDAVGTPVNPSVVLGGWSGLPADAVNASAFVTTFLLKNPPELLNQAMAWEQVWLDTVQAYNRNSSRLLNAAYSAERSVQDELSRESAADISTIVISYSVMFVYVSMALGRFYPRPQRFLSYIINSRFSLGLSGILVVASSICIAVGLCSFGGIKATLIISEVIPFLVLAIGVDNIFILVNTFENLYVTAYDSNTRSSAKPPIELTLARAMARVGPSMALASLSESLAFLLGTITKMPAVVAFSAYASVAILFDFLLQITAFAALLVLDTKRSESRRIDCIPCVSLDDGDNSDDDEPEVNEEKMPLAAHEDYMSTNSSYNPVYKKKDSLLKVAFKKYYAPFVMHPIVKIVAVVVFLGAFLLAITLSFDLQLGLDQRVALPGDSYLQAYFSEMDEYLEVGPPFYIVIKGAYNYTDFNSQNLLCTIQNCTDTSVVNVYNNAPFVHPGVSSWLDDYMSWAANPSCCGVMPDGSSCIPGESTNCTGCFTLTNEDRPNPQQFVKFLPTFFNFSVTPGGLCPVTGLAYASDLNIQNGSTIIASRFDGYHSTLRTQNDFINALKAAYYLADHFSDEFSIFVYSVFYVYFEQYLTIQSIAVMAIGLALAGVLVVCLILLANPVISLLVVLCVAMVSVDLLGVMYLWNVNLNAVSVVNVVMAIGISIEFCVHVAHAFIRAPDTMDKSEKAKYALTEVGSSIVSGIFITKLLGVVVLGFSNSEIFRVYYFRMYISIVILGALHGLVLLPVLLSFFGSDKFNFSKWCKKNNQDSLDD</sequence>
<feature type="transmembrane region" description="Helical" evidence="15">
    <location>
        <begin position="959"/>
        <end position="980"/>
    </location>
</feature>
<evidence type="ECO:0000256" key="11">
    <source>
        <dbReference type="ARBA" id="ARBA00023157"/>
    </source>
</evidence>
<dbReference type="PROSITE" id="PS50156">
    <property type="entry name" value="SSD"/>
    <property type="match status" value="1"/>
</dbReference>
<dbReference type="GO" id="GO:0016020">
    <property type="term" value="C:membrane"/>
    <property type="evidence" value="ECO:0007669"/>
    <property type="project" value="InterPro"/>
</dbReference>
<feature type="transmembrane region" description="Helical" evidence="15">
    <location>
        <begin position="743"/>
        <end position="767"/>
    </location>
</feature>
<dbReference type="GO" id="GO:0008203">
    <property type="term" value="P:cholesterol metabolic process"/>
    <property type="evidence" value="ECO:0007669"/>
    <property type="project" value="UniProtKB-KW"/>
</dbReference>
<feature type="transmembrane region" description="Helical" evidence="15">
    <location>
        <begin position="461"/>
        <end position="484"/>
    </location>
</feature>
<dbReference type="KEGG" id="dfa:DFA_01855"/>
<name>F4PV61_CACFS</name>
<evidence type="ECO:0000256" key="12">
    <source>
        <dbReference type="ARBA" id="ARBA00023166"/>
    </source>
</evidence>
<dbReference type="GO" id="GO:0005319">
    <property type="term" value="F:lipid transporter activity"/>
    <property type="evidence" value="ECO:0007669"/>
    <property type="project" value="InterPro"/>
</dbReference>
<feature type="transmembrane region" description="Helical" evidence="15">
    <location>
        <begin position="319"/>
        <end position="342"/>
    </location>
</feature>
<evidence type="ECO:0000256" key="5">
    <source>
        <dbReference type="ARBA" id="ARBA00022692"/>
    </source>
</evidence>
<evidence type="ECO:0000313" key="19">
    <source>
        <dbReference type="Proteomes" id="UP000007797"/>
    </source>
</evidence>
<dbReference type="SUPFAM" id="SSF82866">
    <property type="entry name" value="Multidrug efflux transporter AcrB transmembrane domain"/>
    <property type="match status" value="2"/>
</dbReference>
<keyword evidence="4" id="KW-0153">Cholesterol metabolism</keyword>
<keyword evidence="11" id="KW-1015">Disulfide bond</keyword>
<evidence type="ECO:0000256" key="14">
    <source>
        <dbReference type="ARBA" id="ARBA00023221"/>
    </source>
</evidence>
<dbReference type="Pfam" id="PF22314">
    <property type="entry name" value="NPC1_MLD"/>
    <property type="match status" value="1"/>
</dbReference>
<dbReference type="InterPro" id="IPR053956">
    <property type="entry name" value="NPC1_MLD"/>
</dbReference>
<evidence type="ECO:0000256" key="7">
    <source>
        <dbReference type="ARBA" id="ARBA00022989"/>
    </source>
</evidence>
<dbReference type="EMBL" id="GL883010">
    <property type="protein sequence ID" value="EGG21969.1"/>
    <property type="molecule type" value="Genomic_DNA"/>
</dbReference>
<feature type="transmembrane region" description="Helical" evidence="15">
    <location>
        <begin position="1303"/>
        <end position="1323"/>
    </location>
</feature>
<evidence type="ECO:0000256" key="10">
    <source>
        <dbReference type="ARBA" id="ARBA00023136"/>
    </source>
</evidence>
<dbReference type="InterPro" id="IPR004765">
    <property type="entry name" value="NPC1-like"/>
</dbReference>
<feature type="transmembrane region" description="Helical" evidence="15">
    <location>
        <begin position="362"/>
        <end position="387"/>
    </location>
</feature>
<feature type="transmembrane region" description="Helical" evidence="15">
    <location>
        <begin position="285"/>
        <end position="307"/>
    </location>
</feature>
<dbReference type="InterPro" id="IPR053958">
    <property type="entry name" value="HMGCR/SNAP/NPC1-like_SSD"/>
</dbReference>
<evidence type="ECO:0000259" key="17">
    <source>
        <dbReference type="PROSITE" id="PS50156"/>
    </source>
</evidence>
<feature type="transmembrane region" description="Helical" evidence="15">
    <location>
        <begin position="856"/>
        <end position="881"/>
    </location>
</feature>
<dbReference type="Pfam" id="PF12349">
    <property type="entry name" value="Sterol-sensing"/>
    <property type="match status" value="1"/>
</dbReference>
<keyword evidence="13" id="KW-0325">Glycoprotein</keyword>
<evidence type="ECO:0000256" key="4">
    <source>
        <dbReference type="ARBA" id="ARBA00022548"/>
    </source>
</evidence>
<feature type="transmembrane region" description="Helical" evidence="15">
    <location>
        <begin position="1257"/>
        <end position="1282"/>
    </location>
</feature>